<evidence type="ECO:0000256" key="1">
    <source>
        <dbReference type="ARBA" id="ARBA00006817"/>
    </source>
</evidence>
<dbReference type="InterPro" id="IPR023393">
    <property type="entry name" value="START-like_dom_sf"/>
</dbReference>
<proteinExistence type="inferred from homology"/>
<organism evidence="3 5">
    <name type="scientific">Anaerobacillus isosaccharinicus</name>
    <dbReference type="NCBI Taxonomy" id="1532552"/>
    <lineage>
        <taxon>Bacteria</taxon>
        <taxon>Bacillati</taxon>
        <taxon>Bacillota</taxon>
        <taxon>Bacilli</taxon>
        <taxon>Bacillales</taxon>
        <taxon>Bacillaceae</taxon>
        <taxon>Anaerobacillus</taxon>
    </lineage>
</organism>
<dbReference type="CDD" id="cd08899">
    <property type="entry name" value="SRPBCC_CalC_Aha1-like_6"/>
    <property type="match status" value="1"/>
</dbReference>
<sequence length="173" mass="20053">MSNYGSLLEKEGRSVLVFERIYPLSSKNVFHYITDPHYFTQWYPFATEDMDLSVGGKIKFDDGEGSTYEAVITEFIPPHSFCFREVDDLLEISLDEVDQGCTLTFSHTFDDRAMAIYTAAGWHRCLDVLGQLIHGRKIEWEDNALELREYYKIKFCLVNLHICNRLSISNGFL</sequence>
<feature type="domain" description="Activator of Hsp90 ATPase homologue 1/2-like C-terminal" evidence="2">
    <location>
        <begin position="26"/>
        <end position="132"/>
    </location>
</feature>
<comment type="similarity">
    <text evidence="1">Belongs to the AHA1 family.</text>
</comment>
<evidence type="ECO:0000313" key="3">
    <source>
        <dbReference type="EMBL" id="OIJ23214.1"/>
    </source>
</evidence>
<protein>
    <submittedName>
        <fullName evidence="4">SRPBCC family protein</fullName>
    </submittedName>
</protein>
<dbReference type="EMBL" id="LQXD01000003">
    <property type="protein sequence ID" value="OIJ23214.1"/>
    <property type="molecule type" value="Genomic_DNA"/>
</dbReference>
<gene>
    <name evidence="3" type="ORF">AWH56_01825</name>
    <name evidence="4" type="ORF">AWH56_021625</name>
</gene>
<dbReference type="EMBL" id="CP063356">
    <property type="protein sequence ID" value="QOY35263.1"/>
    <property type="molecule type" value="Genomic_DNA"/>
</dbReference>
<reference evidence="4 5" key="3">
    <citation type="journal article" date="2019" name="Int. J. Syst. Evol. Microbiol.">
        <title>Anaerobacillus isosaccharinicus sp. nov., an alkaliphilic bacterium which degrades isosaccharinic acid.</title>
        <authorList>
            <person name="Bassil N.M."/>
            <person name="Lloyd J.R."/>
        </authorList>
    </citation>
    <scope>NUCLEOTIDE SEQUENCE [LARGE SCALE GENOMIC DNA]</scope>
    <source>
        <strain evidence="4 5">NB2006</strain>
    </source>
</reference>
<dbReference type="AlphaFoldDB" id="A0A1S2MF79"/>
<dbReference type="Gene3D" id="3.30.530.20">
    <property type="match status" value="1"/>
</dbReference>
<reference evidence="3 5" key="1">
    <citation type="submission" date="2016-10" db="EMBL/GenBank/DDBJ databases">
        <title>Draft genome sequences of four alkaliphilic bacteria belonging to the Anaerobacillus genus.</title>
        <authorList>
            <person name="Bassil N.M."/>
            <person name="Lloyd J.R."/>
        </authorList>
    </citation>
    <scope>NUCLEOTIDE SEQUENCE [LARGE SCALE GENOMIC DNA]</scope>
    <source>
        <strain evidence="3 5">NB2006</strain>
    </source>
</reference>
<reference evidence="4" key="4">
    <citation type="submission" date="2020-10" db="EMBL/GenBank/DDBJ databases">
        <authorList>
            <person name="Bassil N.M."/>
            <person name="Lloyd J.R."/>
        </authorList>
    </citation>
    <scope>NUCLEOTIDE SEQUENCE</scope>
    <source>
        <strain evidence="4">NB2006</strain>
    </source>
</reference>
<evidence type="ECO:0000259" key="2">
    <source>
        <dbReference type="Pfam" id="PF08327"/>
    </source>
</evidence>
<keyword evidence="5" id="KW-1185">Reference proteome</keyword>
<dbReference type="InterPro" id="IPR013538">
    <property type="entry name" value="ASHA1/2-like_C"/>
</dbReference>
<dbReference type="KEGG" id="aia:AWH56_021625"/>
<dbReference type="SUPFAM" id="SSF55961">
    <property type="entry name" value="Bet v1-like"/>
    <property type="match status" value="1"/>
</dbReference>
<dbReference type="OrthoDB" id="9803476at2"/>
<evidence type="ECO:0000313" key="5">
    <source>
        <dbReference type="Proteomes" id="UP000180175"/>
    </source>
</evidence>
<evidence type="ECO:0000313" key="4">
    <source>
        <dbReference type="EMBL" id="QOY35263.1"/>
    </source>
</evidence>
<reference evidence="4 5" key="2">
    <citation type="journal article" date="2017" name="Genome Announc.">
        <title>Draft Genome Sequences of Four Alkaliphilic Bacteria Belonging to the Anaerobacillus Genus.</title>
        <authorList>
            <person name="Bassil N.M."/>
            <person name="Lloyd J.R."/>
        </authorList>
    </citation>
    <scope>NUCLEOTIDE SEQUENCE [LARGE SCALE GENOMIC DNA]</scope>
    <source>
        <strain evidence="4 5">NB2006</strain>
    </source>
</reference>
<dbReference type="RefSeq" id="WP_071315555.1">
    <property type="nucleotide sequence ID" value="NZ_CP063356.2"/>
</dbReference>
<dbReference type="Pfam" id="PF08327">
    <property type="entry name" value="AHSA1"/>
    <property type="match status" value="1"/>
</dbReference>
<dbReference type="Proteomes" id="UP000180175">
    <property type="component" value="Chromosome"/>
</dbReference>
<accession>A0A1S2MF79</accession>
<name>A0A1S2MF79_9BACI</name>